<dbReference type="AlphaFoldDB" id="A0A1P9WTX9"/>
<evidence type="ECO:0000256" key="2">
    <source>
        <dbReference type="SAM" id="MobiDB-lite"/>
    </source>
</evidence>
<dbReference type="Pfam" id="PF00691">
    <property type="entry name" value="OmpA"/>
    <property type="match status" value="1"/>
</dbReference>
<reference evidence="4 5" key="1">
    <citation type="submission" date="2016-01" db="EMBL/GenBank/DDBJ databases">
        <authorList>
            <person name="Oliw E.H."/>
        </authorList>
    </citation>
    <scope>NUCLEOTIDE SEQUENCE [LARGE SCALE GENOMIC DNA]</scope>
    <source>
        <strain evidence="4 5">DY10</strain>
    </source>
</reference>
<keyword evidence="1" id="KW-0472">Membrane</keyword>
<dbReference type="InterPro" id="IPR036737">
    <property type="entry name" value="OmpA-like_sf"/>
</dbReference>
<sequence>MTLFDSLTDVLNPDVVTRIADYIDEPVDKTRKAVNGLVYTITGGLMKRTTTEIGVNQLFNHIQKGRYDGSLLDNLTTVLREPAQTNTLITQGNDVISHLLPAMKSSIGSMISTYAGIRNSSAISLLGLTTTIVLHMLGRRVKDQKLDADTLASSLFAERDALVNAVPEEFMPRLVEKVGLQQVMAGVAAPARRSVVESAANSSRSYSEPVRQPISYESADDSDNDAGSLAKWGIGGLLVVALMAVGYYVYQNTQKHNNDNEPTTDVSPVTSNTVQSDTVARSLAVPADSAARTAPKSASAVVTPATPTATASSAGGSLTQQLTPYVSNPALPKGRIFPLTGVAFQPGSLSLTAGSQATINELATLLKANPALQIQLIGYANDASGALTNKSLSFKRVNQIKQQLMASGIDFVRIDAIGRGSGVSKRDTSGVAKPTLRKIDMKVVAK</sequence>
<feature type="region of interest" description="Disordered" evidence="2">
    <location>
        <begin position="198"/>
        <end position="222"/>
    </location>
</feature>
<dbReference type="CDD" id="cd07185">
    <property type="entry name" value="OmpA_C-like"/>
    <property type="match status" value="1"/>
</dbReference>
<dbReference type="Gene3D" id="3.30.1330.60">
    <property type="entry name" value="OmpA-like domain"/>
    <property type="match status" value="1"/>
</dbReference>
<dbReference type="Proteomes" id="UP000187941">
    <property type="component" value="Chromosome"/>
</dbReference>
<dbReference type="SUPFAM" id="SSF103088">
    <property type="entry name" value="OmpA-like"/>
    <property type="match status" value="1"/>
</dbReference>
<evidence type="ECO:0000313" key="5">
    <source>
        <dbReference type="Proteomes" id="UP000187941"/>
    </source>
</evidence>
<protein>
    <submittedName>
        <fullName evidence="4">Cell envelope biogenesis protein OmpA</fullName>
    </submittedName>
</protein>
<dbReference type="RefSeq" id="WP_077130288.1">
    <property type="nucleotide sequence ID" value="NZ_CP014263.1"/>
</dbReference>
<dbReference type="Pfam" id="PF06078">
    <property type="entry name" value="DUF937"/>
    <property type="match status" value="1"/>
</dbReference>
<dbReference type="EMBL" id="CP014263">
    <property type="protein sequence ID" value="AQG78845.1"/>
    <property type="molecule type" value="Genomic_DNA"/>
</dbReference>
<dbReference type="KEGG" id="smon:AWR27_05615"/>
<evidence type="ECO:0000259" key="3">
    <source>
        <dbReference type="PROSITE" id="PS51123"/>
    </source>
</evidence>
<evidence type="ECO:0000256" key="1">
    <source>
        <dbReference type="PROSITE-ProRule" id="PRU00473"/>
    </source>
</evidence>
<feature type="region of interest" description="Disordered" evidence="2">
    <location>
        <begin position="255"/>
        <end position="275"/>
    </location>
</feature>
<feature type="domain" description="OmpA-like" evidence="3">
    <location>
        <begin position="331"/>
        <end position="446"/>
    </location>
</feature>
<name>A0A1P9WTX9_9BACT</name>
<evidence type="ECO:0000313" key="4">
    <source>
        <dbReference type="EMBL" id="AQG78845.1"/>
    </source>
</evidence>
<dbReference type="STRING" id="1178516.AWR27_05615"/>
<dbReference type="PROSITE" id="PS51123">
    <property type="entry name" value="OMPA_2"/>
    <property type="match status" value="1"/>
</dbReference>
<keyword evidence="5" id="KW-1185">Reference proteome</keyword>
<dbReference type="GO" id="GO:0016020">
    <property type="term" value="C:membrane"/>
    <property type="evidence" value="ECO:0007669"/>
    <property type="project" value="UniProtKB-UniRule"/>
</dbReference>
<organism evidence="4 5">
    <name type="scientific">Spirosoma montaniterrae</name>
    <dbReference type="NCBI Taxonomy" id="1178516"/>
    <lineage>
        <taxon>Bacteria</taxon>
        <taxon>Pseudomonadati</taxon>
        <taxon>Bacteroidota</taxon>
        <taxon>Cytophagia</taxon>
        <taxon>Cytophagales</taxon>
        <taxon>Cytophagaceae</taxon>
        <taxon>Spirosoma</taxon>
    </lineage>
</organism>
<gene>
    <name evidence="4" type="ORF">AWR27_05615</name>
</gene>
<dbReference type="InterPro" id="IPR009282">
    <property type="entry name" value="DUF937"/>
</dbReference>
<accession>A0A1P9WTX9</accession>
<proteinExistence type="predicted"/>
<dbReference type="InterPro" id="IPR006665">
    <property type="entry name" value="OmpA-like"/>
</dbReference>
<dbReference type="OrthoDB" id="951004at2"/>